<dbReference type="EMBL" id="CP006934">
    <property type="protein sequence ID" value="AHI53862.1"/>
    <property type="molecule type" value="Genomic_DNA"/>
</dbReference>
<keyword evidence="1" id="KW-0812">Transmembrane</keyword>
<keyword evidence="1" id="KW-0472">Membrane</keyword>
<protein>
    <recommendedName>
        <fullName evidence="4">Transmembrane protein</fullName>
    </recommendedName>
</protein>
<dbReference type="Proteomes" id="UP000019265">
    <property type="component" value="Chromosome"/>
</dbReference>
<evidence type="ECO:0000256" key="1">
    <source>
        <dbReference type="SAM" id="Phobius"/>
    </source>
</evidence>
<evidence type="ECO:0000313" key="3">
    <source>
        <dbReference type="Proteomes" id="UP000019265"/>
    </source>
</evidence>
<proteinExistence type="predicted"/>
<keyword evidence="3" id="KW-1185">Reference proteome</keyword>
<evidence type="ECO:0000313" key="2">
    <source>
        <dbReference type="EMBL" id="AHI53862.1"/>
    </source>
</evidence>
<gene>
    <name evidence="2" type="ORF">SSABA_v1c04550</name>
</gene>
<name>W6A9Z0_9MOLU</name>
<dbReference type="HOGENOM" id="CLU_1155813_0_0_14"/>
<accession>W6A9Z0</accession>
<feature type="transmembrane region" description="Helical" evidence="1">
    <location>
        <begin position="44"/>
        <end position="65"/>
    </location>
</feature>
<feature type="transmembrane region" description="Helical" evidence="1">
    <location>
        <begin position="12"/>
        <end position="32"/>
    </location>
</feature>
<dbReference type="KEGG" id="ssab:SSABA_v1c04550"/>
<dbReference type="OrthoDB" id="9835834at2"/>
<dbReference type="RefSeq" id="WP_025251003.1">
    <property type="nucleotide sequence ID" value="NZ_CP006934.1"/>
</dbReference>
<organism evidence="2 3">
    <name type="scientific">Spiroplasma sabaudiense Ar-1343</name>
    <dbReference type="NCBI Taxonomy" id="1276257"/>
    <lineage>
        <taxon>Bacteria</taxon>
        <taxon>Bacillati</taxon>
        <taxon>Mycoplasmatota</taxon>
        <taxon>Mollicutes</taxon>
        <taxon>Entomoplasmatales</taxon>
        <taxon>Spiroplasmataceae</taxon>
        <taxon>Spiroplasma</taxon>
    </lineage>
</organism>
<dbReference type="PATRIC" id="fig|1276257.3.peg.466"/>
<dbReference type="AlphaFoldDB" id="W6A9Z0"/>
<keyword evidence="1" id="KW-1133">Transmembrane helix</keyword>
<sequence>MRKKISLFSPKLTAFYICVGLFYLLINLIEVVKFNQISLFNQEISIIVKVLYATLTMLIGIYLIVHLSKIIKNFENFKKFKFSFNSVDRVVFISTCFWIFSIFIQIYNFVKNIIPLGELEVLNMNDYLIITMKNFYIATFTISLFLYLAIIGLAIAYRVKAGKSVFEETELDSFNFWIYELIILNTNFLWIKDFKINSYFENNLNKEIAENLEITNKIRKYELLIEFKKSTMPPINLVID</sequence>
<dbReference type="STRING" id="1276257.SSABA_v1c04550"/>
<evidence type="ECO:0008006" key="4">
    <source>
        <dbReference type="Google" id="ProtNLM"/>
    </source>
</evidence>
<feature type="transmembrane region" description="Helical" evidence="1">
    <location>
        <begin position="135"/>
        <end position="157"/>
    </location>
</feature>
<feature type="transmembrane region" description="Helical" evidence="1">
    <location>
        <begin position="86"/>
        <end position="107"/>
    </location>
</feature>
<reference evidence="2 3" key="1">
    <citation type="journal article" date="2014" name="Genome Biol. Evol.">
        <title>Molecular evolution of the substrate utilization strategies and putative virulence factors in mosquito-associated Spiroplasma species.</title>
        <authorList>
            <person name="Chang T.H."/>
            <person name="Lo W.S."/>
            <person name="Ku C."/>
            <person name="Chen L.L."/>
            <person name="Kuo C.H."/>
        </authorList>
    </citation>
    <scope>NUCLEOTIDE SEQUENCE [LARGE SCALE GENOMIC DNA]</scope>
    <source>
        <strain evidence="2">Ar-1343</strain>
    </source>
</reference>